<dbReference type="EMBL" id="VXIT01000002">
    <property type="protein sequence ID" value="KAA6415195.1"/>
    <property type="molecule type" value="Genomic_DNA"/>
</dbReference>
<dbReference type="PANTHER" id="PTHR24305">
    <property type="entry name" value="CYTOCHROME P450"/>
    <property type="match status" value="1"/>
</dbReference>
<evidence type="ECO:0000313" key="3">
    <source>
        <dbReference type="Proteomes" id="UP000324767"/>
    </source>
</evidence>
<evidence type="ECO:0000256" key="1">
    <source>
        <dbReference type="ARBA" id="ARBA00010617"/>
    </source>
</evidence>
<gene>
    <name evidence="2" type="ORF">FRX48_01948</name>
</gene>
<comment type="caution">
    <text evidence="2">The sequence shown here is derived from an EMBL/GenBank/DDBJ whole genome shotgun (WGS) entry which is preliminary data.</text>
</comment>
<dbReference type="AlphaFoldDB" id="A0A5M8Q1G2"/>
<comment type="similarity">
    <text evidence="1">Belongs to the cytochrome P450 family.</text>
</comment>
<sequence>MLPARSPPACTNCTRCTGLSFARPPDELSFADPLAIKEIYGQGTPYMKSPFYDGMHVGTPNLFDGRDRAAHKERRKLLSHAFARSSINDAEPLIADQISKCLAWVEKKDGSAMNVYAWFRMLTLDITTCLFMGEAIGALDEDAPHELFFHRQQPSQDLRCEMANAISPAAHILSSSYNDCTAITDWLTLNASASYPIPGLLHDNTTITSTNATNWTPSTTLTNWITNGAGYTPYYWLAPPTAQPGSAVLESPPIP</sequence>
<dbReference type="SUPFAM" id="SSF48264">
    <property type="entry name" value="Cytochrome P450"/>
    <property type="match status" value="1"/>
</dbReference>
<evidence type="ECO:0000313" key="2">
    <source>
        <dbReference type="EMBL" id="KAA6415195.1"/>
    </source>
</evidence>
<dbReference type="GO" id="GO:0020037">
    <property type="term" value="F:heme binding"/>
    <property type="evidence" value="ECO:0007669"/>
    <property type="project" value="InterPro"/>
</dbReference>
<dbReference type="GO" id="GO:0004497">
    <property type="term" value="F:monooxygenase activity"/>
    <property type="evidence" value="ECO:0007669"/>
    <property type="project" value="InterPro"/>
</dbReference>
<dbReference type="InterPro" id="IPR050121">
    <property type="entry name" value="Cytochrome_P450_monoxygenase"/>
</dbReference>
<dbReference type="PANTHER" id="PTHR24305:SF166">
    <property type="entry name" value="CYTOCHROME P450 12A4, MITOCHONDRIAL-RELATED"/>
    <property type="match status" value="1"/>
</dbReference>
<dbReference type="InterPro" id="IPR036396">
    <property type="entry name" value="Cyt_P450_sf"/>
</dbReference>
<protein>
    <submittedName>
        <fullName evidence="2">Pisatin demethylase</fullName>
    </submittedName>
</protein>
<organism evidence="2 3">
    <name type="scientific">Lasallia pustulata</name>
    <dbReference type="NCBI Taxonomy" id="136370"/>
    <lineage>
        <taxon>Eukaryota</taxon>
        <taxon>Fungi</taxon>
        <taxon>Dikarya</taxon>
        <taxon>Ascomycota</taxon>
        <taxon>Pezizomycotina</taxon>
        <taxon>Lecanoromycetes</taxon>
        <taxon>OSLEUM clade</taxon>
        <taxon>Umbilicariomycetidae</taxon>
        <taxon>Umbilicariales</taxon>
        <taxon>Umbilicariaceae</taxon>
        <taxon>Lasallia</taxon>
    </lineage>
</organism>
<dbReference type="GO" id="GO:0016705">
    <property type="term" value="F:oxidoreductase activity, acting on paired donors, with incorporation or reduction of molecular oxygen"/>
    <property type="evidence" value="ECO:0007669"/>
    <property type="project" value="InterPro"/>
</dbReference>
<dbReference type="GO" id="GO:0008168">
    <property type="term" value="F:methyltransferase activity"/>
    <property type="evidence" value="ECO:0007669"/>
    <property type="project" value="UniProtKB-KW"/>
</dbReference>
<keyword evidence="2" id="KW-0489">Methyltransferase</keyword>
<dbReference type="GO" id="GO:0005506">
    <property type="term" value="F:iron ion binding"/>
    <property type="evidence" value="ECO:0007669"/>
    <property type="project" value="InterPro"/>
</dbReference>
<keyword evidence="2" id="KW-0808">Transferase</keyword>
<dbReference type="Proteomes" id="UP000324767">
    <property type="component" value="Unassembled WGS sequence"/>
</dbReference>
<dbReference type="OrthoDB" id="1470350at2759"/>
<name>A0A5M8Q1G2_9LECA</name>
<accession>A0A5M8Q1G2</accession>
<dbReference type="Gene3D" id="1.10.630.10">
    <property type="entry name" value="Cytochrome P450"/>
    <property type="match status" value="1"/>
</dbReference>
<proteinExistence type="inferred from homology"/>
<dbReference type="GO" id="GO:0032259">
    <property type="term" value="P:methylation"/>
    <property type="evidence" value="ECO:0007669"/>
    <property type="project" value="UniProtKB-KW"/>
</dbReference>
<reference evidence="2 3" key="1">
    <citation type="submission" date="2019-09" db="EMBL/GenBank/DDBJ databases">
        <title>The hologenome of the rock-dwelling lichen Lasallia pustulata.</title>
        <authorList>
            <person name="Greshake Tzovaras B."/>
            <person name="Segers F."/>
            <person name="Bicker A."/>
            <person name="Dal Grande F."/>
            <person name="Otte J."/>
            <person name="Hankeln T."/>
            <person name="Schmitt I."/>
            <person name="Ebersberger I."/>
        </authorList>
    </citation>
    <scope>NUCLEOTIDE SEQUENCE [LARGE SCALE GENOMIC DNA]</scope>
    <source>
        <strain evidence="2">A1-1</strain>
    </source>
</reference>